<organism evidence="1 2">
    <name type="scientific">Saccharibacillus sacchari</name>
    <dbReference type="NCBI Taxonomy" id="456493"/>
    <lineage>
        <taxon>Bacteria</taxon>
        <taxon>Bacillati</taxon>
        <taxon>Bacillota</taxon>
        <taxon>Bacilli</taxon>
        <taxon>Bacillales</taxon>
        <taxon>Paenibacillaceae</taxon>
        <taxon>Saccharibacillus</taxon>
    </lineage>
</organism>
<protein>
    <submittedName>
        <fullName evidence="1">Methyl-accepting chemotaxis protein</fullName>
    </submittedName>
</protein>
<reference evidence="1" key="1">
    <citation type="submission" date="2024-03" db="EMBL/GenBank/DDBJ databases">
        <title>Whole genome sequecning of epiphytes from Marcgravia umbellata leaves.</title>
        <authorList>
            <person name="Kumar G."/>
            <person name="Savka M.A."/>
        </authorList>
    </citation>
    <scope>NUCLEOTIDE SEQUENCE</scope>
    <source>
        <strain evidence="1">RIT_BL5</strain>
    </source>
</reference>
<dbReference type="EMBL" id="JBBKAR010000033">
    <property type="protein sequence ID" value="MEJ8304296.1"/>
    <property type="molecule type" value="Genomic_DNA"/>
</dbReference>
<dbReference type="Proteomes" id="UP001380953">
    <property type="component" value="Unassembled WGS sequence"/>
</dbReference>
<sequence>MKMSIQTKLLSGFLGVILLLLLVVFVALSNLNGMGHQAKEVNTKWMPSVTLLGTMNGDVSDVERLVLNMMVESRSSNVSEIQDKYTALLSKIEQEREQYQQLIRSDEEQQLYDGFSSNYDAYIAAVPNLLQAAQNNNAETARDLHREIFESWNTANDTITQLIELDNRQAQGMTQEASDKAAFATTIIIVVSAAAVVLAALIAVLLGRMIAMPLKRVQKAAERIAEGDLTGEPLKVRNRDEIGALASSFNDMSHSLRELIESVAASSELVAASSEQLTASAEQNKLASEQIAATVQETAAGTVRQVDIAETSSQAMQEMSLGAEQIAERAQTVATSAAEAAHKSESGNQAIRQAISQMDSIRESVTSMSGVVKELGTRSEEIGMITSDITAISSQTNLLALNAAIEAARAGEAGRGFAVVADEVRKLAEQSSESAKRITELVSLIQADTSSAIEAADANDREVYKGIEMVSAAGEAFEDILEAVGKVAGDIEEVSAGAEEMSASTTEILHYVNQSSTIAGEASSGMTEVSAATQQQLASMEEIASSSSSLSETAEQLYTNVNRFKI</sequence>
<evidence type="ECO:0000313" key="2">
    <source>
        <dbReference type="Proteomes" id="UP001380953"/>
    </source>
</evidence>
<proteinExistence type="predicted"/>
<name>A0ACC6PBK0_9BACL</name>
<gene>
    <name evidence="1" type="ORF">WKI47_10370</name>
</gene>
<evidence type="ECO:0000313" key="1">
    <source>
        <dbReference type="EMBL" id="MEJ8304296.1"/>
    </source>
</evidence>
<keyword evidence="2" id="KW-1185">Reference proteome</keyword>
<accession>A0ACC6PBK0</accession>
<comment type="caution">
    <text evidence="1">The sequence shown here is derived from an EMBL/GenBank/DDBJ whole genome shotgun (WGS) entry which is preliminary data.</text>
</comment>